<evidence type="ECO:0000256" key="1">
    <source>
        <dbReference type="ARBA" id="ARBA00022741"/>
    </source>
</evidence>
<gene>
    <name evidence="4" type="ORF">BpHYR1_005825</name>
</gene>
<dbReference type="PANTHER" id="PTHR48103:SF2">
    <property type="entry name" value="MIDASIN"/>
    <property type="match status" value="1"/>
</dbReference>
<evidence type="ECO:0000313" key="4">
    <source>
        <dbReference type="EMBL" id="RMZ98183.1"/>
    </source>
</evidence>
<dbReference type="GO" id="GO:0005634">
    <property type="term" value="C:nucleus"/>
    <property type="evidence" value="ECO:0007669"/>
    <property type="project" value="TreeGrafter"/>
</dbReference>
<feature type="compositionally biased region" description="Basic and acidic residues" evidence="3">
    <location>
        <begin position="1681"/>
        <end position="1694"/>
    </location>
</feature>
<feature type="non-terminal residue" evidence="4">
    <location>
        <position position="1"/>
    </location>
</feature>
<protein>
    <submittedName>
        <fullName evidence="4">Midasin</fullName>
        <ecNumber evidence="4">3.6.1.15</ecNumber>
        <ecNumber evidence="4">3.6.1.3</ecNumber>
    </submittedName>
</protein>
<dbReference type="GO" id="GO:0005524">
    <property type="term" value="F:ATP binding"/>
    <property type="evidence" value="ECO:0007669"/>
    <property type="project" value="UniProtKB-KW"/>
</dbReference>
<feature type="compositionally biased region" description="Basic and acidic residues" evidence="3">
    <location>
        <begin position="1812"/>
        <end position="1885"/>
    </location>
</feature>
<feature type="compositionally biased region" description="Acidic residues" evidence="3">
    <location>
        <begin position="1598"/>
        <end position="1612"/>
    </location>
</feature>
<feature type="compositionally biased region" description="Acidic residues" evidence="3">
    <location>
        <begin position="1424"/>
        <end position="1435"/>
    </location>
</feature>
<feature type="region of interest" description="Disordered" evidence="3">
    <location>
        <begin position="1420"/>
        <end position="1903"/>
    </location>
</feature>
<keyword evidence="1" id="KW-0547">Nucleotide-binding</keyword>
<sequence>IWSTKFNSIFSVFDQNLSYDDSLYKIFYDLWSKQNKQHINLYNDNSLATNMDTISNFMTHNSFNAIMSCRNFTKSINNALAYFFNEPVTPTFSREHIEILVKHIADYQTTSLGPDPKHQLNIILNKSYPLMLHHYSDTVRTLLNPSHHGRQPTSLSHASLSELIIGDFIFDLSSKCTSKNLTLFKSIEHLLSAERLDSELIGAYQAQSLEPLNMLAHDFLTPLMAKMLLNSEQRLDLTLNFYDLKLSLIHSLTNYIWSNHTLLSNKKSKIDQINKELLQQVRSELSFVTSSEIEHYLFERGFDRRFLTKPDCPRANLLVYGLFYLIMYCPMGPLDPVEHDVLVQKNQLAVSHTRTHLEYLGRKNLTCRHKICLEPEPVDAHDQLTDRLNKPVYYLIKNEIENFLKQFLAYDQVWSLWSNNRPSDQFSTWLNSIESLINKLKSYYNYSDVIGRPVRGLSLIWHAMSSMYTERRAQTNELALELMQYPVMDSYVEIAERMSEVKSNDMHLVALMNGVNSVLVESVGSDRLTRLVVKVCDHFSREYFEHKRKRDEDEQVDAYKYKQYGQEKIEQELEERELESKFPSYEHNFSEFIQMNVLDDEKKKETKIEKDSFVCLFDQVYDLISRIYEPCKNEKFILDTFLKSYTIGTGMIRDTIIQNSHKNTLLSHILFSTSVNLREEKKLFDIYHDSNCEQVLALKKCLDSLTKRIESVLREWPQNPVLVELTKIVNKIESFNLNDPLMKYLTGIELLLGRADSWQLIASRDVSLDSELKALNHLVVEWRKLELKQWMNSCESEMDKIKKENAFVWFFTIYSTCSEYLGAQDQSDDKLVSTLFQFMASAPIGQFSMRLKSIHVCHLIFSKFECAKSKSLNKMLWSVWSFYESLYSGGVRALIAKHQADIDKELRDFVTIYKWQDATYWSIKNSVAKSNRHFVRTIKKFKADRVCHAPFVNEPATSHYAGKMQKFCSTILSRKFKKNKFNRLCSVFVDNVRQRFDGLAQETRQLTNGFVSDKKNASKYKKEFKYLNQEKLKFMSDLIKRLNLMGLSYRKGQIMATRYTHIEQVILGHKTQLNSHFEFYLSARRFFDYKSNRPSQQAVNLPLDKFNGYVNHLFSFVHSQRLSLTKLSLHMAQLAGLNCKLATIVKLNASSWSSPTSNVKSMYLKLNWAYAKIRKLLIQMKYFYENLFNLGQSEIVLSITNEFDQVKCALENVLNLIPGEKSEDELEYANELSDYVIDRDPLMHLGSLIQKHCEPFYEYYSECIAQLDCVDLDAQAVVVDEPIAHHSSEHHSIEHCVQRTKTKVLKIVENFYKKYSHYVIKELESDHFFTLESLHNFTSDCESLQLDTLVKQIRKILSLGLTNRTGLVDHVTNLKSVLDVFWRYVSAYEQHLSQVHVKCCQMVETLVKVFDEYKQGLSVPKELEQDDNESAENETDEKKFSTDDAAGLGEGQGSKDVSDQIENEDQLDDAKTKEQREEDDQEEEQADKVDEEEKGIEMSEDFEAKMDDVNMDEEAEQEDKEDEEDLDDEKGDVDNAMDYLDEQLWDKEDNEAEQEGQDEENDLDEDIHGGDKLEDTSELMAKEQDLPMIDNEENKTQDDEERAPEHNDDEQSANEKNEQDIDLMKEGSDDEMKEEMEEEKGKENEQANEEEKENGEEEEEEVEKMPEENQIEEMESLAENGEQKEEEEKGEKNLNENSKNYGCNEPAEKSENESNKLNWCGDAEDNEQMSDEQNEADVNQEADNEKSVGQGQNELSVNSAQTDQAESRQSKMRQKNQNRVLDDQEQKLDAIKDLNIVDVSEEEMGDDPNETSDQKGVEFKHLNDQDEKSDQKMYDAATDEQKKPQRAERHQQDEQIKLDQEESRVDQKENKKLNAKQFEENKQKEEAEDVDEQNSESKDEKMKEADFVSTMNAQRPSESVFATLKDNLVVDISRETVERDLAKFKEVSVHEMVDCESLKLWLEYEAITQQLSRELCEQLRLILEPTICSKLKGDYKTGKRLNMKRVVEYIATEYRKDKIWLRRTKPNKRDYQVVLAVDNSSSMSDNHCMQLAYETIATLTNAFSLLEVGQFGLVSFGEKVEPLHALSEHFNSNVGARILSNINFNHERTKIA</sequence>
<evidence type="ECO:0000313" key="5">
    <source>
        <dbReference type="Proteomes" id="UP000276133"/>
    </source>
</evidence>
<feature type="compositionally biased region" description="Acidic residues" evidence="3">
    <location>
        <begin position="1539"/>
        <end position="1565"/>
    </location>
</feature>
<dbReference type="EMBL" id="REGN01010931">
    <property type="protein sequence ID" value="RMZ98183.1"/>
    <property type="molecule type" value="Genomic_DNA"/>
</dbReference>
<feature type="compositionally biased region" description="Acidic residues" evidence="3">
    <location>
        <begin position="1646"/>
        <end position="1662"/>
    </location>
</feature>
<feature type="compositionally biased region" description="Acidic residues" evidence="3">
    <location>
        <begin position="1509"/>
        <end position="1531"/>
    </location>
</feature>
<keyword evidence="5" id="KW-1185">Reference proteome</keyword>
<dbReference type="PANTHER" id="PTHR48103">
    <property type="entry name" value="MIDASIN-RELATED"/>
    <property type="match status" value="1"/>
</dbReference>
<feature type="compositionally biased region" description="Polar residues" evidence="3">
    <location>
        <begin position="1747"/>
        <end position="1764"/>
    </location>
</feature>
<dbReference type="Proteomes" id="UP000276133">
    <property type="component" value="Unassembled WGS sequence"/>
</dbReference>
<dbReference type="GO" id="GO:0017111">
    <property type="term" value="F:ribonucleoside triphosphate phosphatase activity"/>
    <property type="evidence" value="ECO:0007669"/>
    <property type="project" value="UniProtKB-EC"/>
</dbReference>
<feature type="compositionally biased region" description="Acidic residues" evidence="3">
    <location>
        <begin position="1722"/>
        <end position="1742"/>
    </location>
</feature>
<dbReference type="GO" id="GO:0000027">
    <property type="term" value="P:ribosomal large subunit assembly"/>
    <property type="evidence" value="ECO:0007669"/>
    <property type="project" value="TreeGrafter"/>
</dbReference>
<accession>A0A3M7PGP7</accession>
<reference evidence="4 5" key="1">
    <citation type="journal article" date="2018" name="Sci. Rep.">
        <title>Genomic signatures of local adaptation to the degree of environmental predictability in rotifers.</title>
        <authorList>
            <person name="Franch-Gras L."/>
            <person name="Hahn C."/>
            <person name="Garcia-Roger E.M."/>
            <person name="Carmona M.J."/>
            <person name="Serra M."/>
            <person name="Gomez A."/>
        </authorList>
    </citation>
    <scope>NUCLEOTIDE SEQUENCE [LARGE SCALE GENOMIC DNA]</scope>
    <source>
        <strain evidence="4">HYR1</strain>
    </source>
</reference>
<feature type="compositionally biased region" description="Basic and acidic residues" evidence="3">
    <location>
        <begin position="1780"/>
        <end position="1792"/>
    </location>
</feature>
<name>A0A3M7PGP7_BRAPC</name>
<feature type="compositionally biased region" description="Acidic residues" evidence="3">
    <location>
        <begin position="1477"/>
        <end position="1501"/>
    </location>
</feature>
<dbReference type="SUPFAM" id="SSF53300">
    <property type="entry name" value="vWA-like"/>
    <property type="match status" value="1"/>
</dbReference>
<dbReference type="EC" id="3.6.1.3" evidence="4"/>
<dbReference type="GO" id="GO:0000055">
    <property type="term" value="P:ribosomal large subunit export from nucleus"/>
    <property type="evidence" value="ECO:0007669"/>
    <property type="project" value="TreeGrafter"/>
</dbReference>
<proteinExistence type="predicted"/>
<dbReference type="STRING" id="10195.A0A3M7PGP7"/>
<keyword evidence="4" id="KW-0378">Hydrolase</keyword>
<evidence type="ECO:0000256" key="2">
    <source>
        <dbReference type="ARBA" id="ARBA00022840"/>
    </source>
</evidence>
<feature type="non-terminal residue" evidence="4">
    <location>
        <position position="2112"/>
    </location>
</feature>
<dbReference type="InterPro" id="IPR036465">
    <property type="entry name" value="vWFA_dom_sf"/>
</dbReference>
<keyword evidence="2" id="KW-0067">ATP-binding</keyword>
<feature type="compositionally biased region" description="Acidic residues" evidence="3">
    <location>
        <begin position="1628"/>
        <end position="1638"/>
    </location>
</feature>
<feature type="compositionally biased region" description="Acidic residues" evidence="3">
    <location>
        <begin position="1799"/>
        <end position="1810"/>
    </location>
</feature>
<dbReference type="OrthoDB" id="422220at2759"/>
<organism evidence="4 5">
    <name type="scientific">Brachionus plicatilis</name>
    <name type="common">Marine rotifer</name>
    <name type="synonym">Brachionus muelleri</name>
    <dbReference type="NCBI Taxonomy" id="10195"/>
    <lineage>
        <taxon>Eukaryota</taxon>
        <taxon>Metazoa</taxon>
        <taxon>Spiralia</taxon>
        <taxon>Gnathifera</taxon>
        <taxon>Rotifera</taxon>
        <taxon>Eurotatoria</taxon>
        <taxon>Monogononta</taxon>
        <taxon>Pseudotrocha</taxon>
        <taxon>Ploima</taxon>
        <taxon>Brachionidae</taxon>
        <taxon>Brachionus</taxon>
    </lineage>
</organism>
<comment type="caution">
    <text evidence="4">The sequence shown here is derived from an EMBL/GenBank/DDBJ whole genome shotgun (WGS) entry which is preliminary data.</text>
</comment>
<dbReference type="EC" id="3.6.1.15" evidence="4"/>
<feature type="compositionally biased region" description="Basic and acidic residues" evidence="3">
    <location>
        <begin position="1566"/>
        <end position="1585"/>
    </location>
</feature>
<dbReference type="GO" id="GO:0030687">
    <property type="term" value="C:preribosome, large subunit precursor"/>
    <property type="evidence" value="ECO:0007669"/>
    <property type="project" value="TreeGrafter"/>
</dbReference>
<evidence type="ECO:0000256" key="3">
    <source>
        <dbReference type="SAM" id="MobiDB-lite"/>
    </source>
</evidence>
<feature type="compositionally biased region" description="Basic and acidic residues" evidence="3">
    <location>
        <begin position="1613"/>
        <end position="1627"/>
    </location>
</feature>